<accession>A0A1D1ZWZ1</accession>
<dbReference type="EMBL" id="GDKF01007144">
    <property type="protein sequence ID" value="JAT71478.1"/>
    <property type="molecule type" value="Transcribed_RNA"/>
</dbReference>
<comment type="catalytic activity">
    <reaction evidence="12">
        <text>a CDP-1,2-diacyl-sn-glycerol + L-serine = a 1,2-diacyl-sn-glycero-3-phospho-L-serine + CMP + H(+)</text>
        <dbReference type="Rhea" id="RHEA:16913"/>
        <dbReference type="ChEBI" id="CHEBI:15378"/>
        <dbReference type="ChEBI" id="CHEBI:33384"/>
        <dbReference type="ChEBI" id="CHEBI:57262"/>
        <dbReference type="ChEBI" id="CHEBI:58332"/>
        <dbReference type="ChEBI" id="CHEBI:60377"/>
        <dbReference type="EC" id="2.7.8.8"/>
    </reaction>
</comment>
<evidence type="ECO:0000256" key="6">
    <source>
        <dbReference type="ARBA" id="ARBA00022824"/>
    </source>
</evidence>
<feature type="transmembrane region" description="Helical" evidence="12">
    <location>
        <begin position="73"/>
        <end position="89"/>
    </location>
</feature>
<keyword evidence="4 12" id="KW-0808">Transferase</keyword>
<proteinExistence type="inferred from homology"/>
<evidence type="ECO:0000256" key="11">
    <source>
        <dbReference type="ARBA" id="ARBA00023264"/>
    </source>
</evidence>
<dbReference type="InterPro" id="IPR004277">
    <property type="entry name" value="PSS"/>
</dbReference>
<comment type="subcellular location">
    <subcellularLocation>
        <location evidence="1 12">Endoplasmic reticulum membrane</location>
        <topology evidence="1 12">Multi-pass membrane protein</topology>
    </subcellularLocation>
</comment>
<evidence type="ECO:0000256" key="8">
    <source>
        <dbReference type="ARBA" id="ARBA00023098"/>
    </source>
</evidence>
<reference evidence="13" key="1">
    <citation type="submission" date="2015-08" db="EMBL/GenBank/DDBJ databases">
        <authorList>
            <person name="Babu N.S."/>
            <person name="Beckwith C.J."/>
            <person name="Beseler K.G."/>
            <person name="Brison A."/>
            <person name="Carone J.V."/>
            <person name="Caskin T.P."/>
            <person name="Diamond M."/>
            <person name="Durham M.E."/>
            <person name="Foxe J.M."/>
            <person name="Go M."/>
            <person name="Henderson B.A."/>
            <person name="Jones I.B."/>
            <person name="McGettigan J.A."/>
            <person name="Micheletti S.J."/>
            <person name="Nasrallah M.E."/>
            <person name="Ortiz D."/>
            <person name="Piller C.R."/>
            <person name="Privatt S.R."/>
            <person name="Schneider S.L."/>
            <person name="Sharp S."/>
            <person name="Smith T.C."/>
            <person name="Stanton J.D."/>
            <person name="Ullery H.E."/>
            <person name="Wilson R.J."/>
            <person name="Serrano M.G."/>
            <person name="Buck G."/>
            <person name="Lee V."/>
            <person name="Wang Y."/>
            <person name="Carvalho R."/>
            <person name="Voegtly L."/>
            <person name="Shi R."/>
            <person name="Duckworth R."/>
            <person name="Johnson A."/>
            <person name="Loviza R."/>
            <person name="Walstead R."/>
            <person name="Shah Z."/>
            <person name="Kiflezghi M."/>
            <person name="Wade K."/>
            <person name="Ball S.L."/>
            <person name="Bradley K.W."/>
            <person name="Asai D.J."/>
            <person name="Bowman C.A."/>
            <person name="Russell D.A."/>
            <person name="Pope W.H."/>
            <person name="Jacobs-Sera D."/>
            <person name="Hendrix R.W."/>
            <person name="Hatfull G.F."/>
        </authorList>
    </citation>
    <scope>NUCLEOTIDE SEQUENCE</scope>
</reference>
<keyword evidence="8 12" id="KW-0443">Lipid metabolism</keyword>
<protein>
    <recommendedName>
        <fullName evidence="12">CDP-diacylglycerol--serine O-phosphatidyltransferase</fullName>
        <ecNumber evidence="12">2.7.8.8</ecNumber>
    </recommendedName>
    <alternativeName>
        <fullName evidence="12">Phosphatidylserine synthase</fullName>
    </alternativeName>
</protein>
<name>A0A1D1ZWZ1_AUXPR</name>
<evidence type="ECO:0000256" key="12">
    <source>
        <dbReference type="RuleBase" id="RU368094"/>
    </source>
</evidence>
<keyword evidence="7 12" id="KW-1133">Transmembrane helix</keyword>
<keyword evidence="10 12" id="KW-0594">Phospholipid biosynthesis</keyword>
<keyword evidence="11 12" id="KW-1208">Phospholipid metabolism</keyword>
<evidence type="ECO:0000256" key="5">
    <source>
        <dbReference type="ARBA" id="ARBA00022692"/>
    </source>
</evidence>
<feature type="transmembrane region" description="Helical" evidence="12">
    <location>
        <begin position="362"/>
        <end position="382"/>
    </location>
</feature>
<comment type="pathway">
    <text evidence="12">Phospholipid metabolism; phosphatidylethanolamine biosynthesis; phosphatidylethanolamine from CDP-diacylglycerol: step 1/2.</text>
</comment>
<keyword evidence="5 12" id="KW-0812">Transmembrane</keyword>
<comment type="function">
    <text evidence="12">Catalyzes a base-exchange reaction in which the polar head group of phosphatidylethanolamine (PE) is replaced by L-serine.</text>
</comment>
<dbReference type="GO" id="GO:0006646">
    <property type="term" value="P:phosphatidylethanolamine biosynthetic process"/>
    <property type="evidence" value="ECO:0007669"/>
    <property type="project" value="UniProtKB-UniPathway"/>
</dbReference>
<comment type="caution">
    <text evidence="12">Lacks conserved residue(s) required for the propagation of feature annotation.</text>
</comment>
<dbReference type="GO" id="GO:0005789">
    <property type="term" value="C:endoplasmic reticulum membrane"/>
    <property type="evidence" value="ECO:0007669"/>
    <property type="project" value="UniProtKB-SubCell"/>
</dbReference>
<gene>
    <name evidence="13" type="ORF">g.35279</name>
</gene>
<sequence length="444" mass="50203">MVQTRSVAARGGSQDEAEVLDPSTKFLYSPHTLTVLLAAIVGLIAWARPFNPPDTPSDPATAASLDYQHAKNGIWAVVYAFLIISTVQGPDTKMIRPHPAFWRFVFGLVTCYTLFMVYLLFQSADGARQTLKHLYPELGVELDERHYGTDCALYKPGQGINWEVINDTVFDEFVVAHILGWWGKTLMLRDRTMLWIISIGFELMEVTFQHWLPNFNECWWDSWILDVAICNNLGIALGMWSISYFDSKEYDWRGMSQQPSLLAKARRSLLQFTPKSFSNLKWQAFASPKRCLQCLFPIAVFLLFEVNHFFLKFVLWVPPSNPLNPIRLFLLLGVGLPGMRECYEYIEASGSPQGADMLKLGAFAWLGLALALVETLVSIKFGKGCVWRRGGRGSAVRRWMPGWHAWCGSLCRGCLGRAFTPLHMCPPFHSHDAACSRHPGPRTS</sequence>
<evidence type="ECO:0000256" key="7">
    <source>
        <dbReference type="ARBA" id="ARBA00022989"/>
    </source>
</evidence>
<comment type="pathway">
    <text evidence="2">Lipid metabolism.</text>
</comment>
<keyword evidence="3 12" id="KW-0444">Lipid biosynthesis</keyword>
<dbReference type="GO" id="GO:0003882">
    <property type="term" value="F:CDP-diacylglycerol-serine O-phosphatidyltransferase activity"/>
    <property type="evidence" value="ECO:0007669"/>
    <property type="project" value="UniProtKB-UniRule"/>
</dbReference>
<feature type="transmembrane region" description="Helical" evidence="12">
    <location>
        <begin position="294"/>
        <end position="317"/>
    </location>
</feature>
<evidence type="ECO:0000313" key="13">
    <source>
        <dbReference type="EMBL" id="JAT71478.1"/>
    </source>
</evidence>
<dbReference type="PANTHER" id="PTHR15362">
    <property type="entry name" value="PHOSPHATIDYLINOSITOL SYNTHASE"/>
    <property type="match status" value="1"/>
</dbReference>
<feature type="transmembrane region" description="Helical" evidence="12">
    <location>
        <begin position="101"/>
        <end position="121"/>
    </location>
</feature>
<evidence type="ECO:0000256" key="4">
    <source>
        <dbReference type="ARBA" id="ARBA00022679"/>
    </source>
</evidence>
<dbReference type="Pfam" id="PF03034">
    <property type="entry name" value="PSS"/>
    <property type="match status" value="1"/>
</dbReference>
<dbReference type="GO" id="GO:0106245">
    <property type="term" value="F:L-serine-phosphatidylethanolamine phosphatidyltransferase activity"/>
    <property type="evidence" value="ECO:0007669"/>
    <property type="project" value="InterPro"/>
</dbReference>
<keyword evidence="6 12" id="KW-0256">Endoplasmic reticulum</keyword>
<keyword evidence="9 12" id="KW-0472">Membrane</keyword>
<dbReference type="PANTHER" id="PTHR15362:SF7">
    <property type="entry name" value="PHOSPHATIDYLSERINE SYNTHASE 2"/>
    <property type="match status" value="1"/>
</dbReference>
<feature type="transmembrane region" description="Helical" evidence="12">
    <location>
        <begin position="192"/>
        <end position="211"/>
    </location>
</feature>
<dbReference type="GO" id="GO:0006659">
    <property type="term" value="P:phosphatidylserine biosynthetic process"/>
    <property type="evidence" value="ECO:0007669"/>
    <property type="project" value="UniProtKB-UniRule"/>
</dbReference>
<dbReference type="AlphaFoldDB" id="A0A1D1ZWZ1"/>
<dbReference type="UniPathway" id="UPA00558">
    <property type="reaction ID" value="UER00615"/>
</dbReference>
<evidence type="ECO:0000256" key="3">
    <source>
        <dbReference type="ARBA" id="ARBA00022516"/>
    </source>
</evidence>
<evidence type="ECO:0000256" key="10">
    <source>
        <dbReference type="ARBA" id="ARBA00023209"/>
    </source>
</evidence>
<comment type="similarity">
    <text evidence="12">Belongs to the CDP-alcohol phosphatidyltransferase class-I family.</text>
</comment>
<dbReference type="EC" id="2.7.8.8" evidence="12"/>
<organism evidence="13">
    <name type="scientific">Auxenochlorella protothecoides</name>
    <name type="common">Green microalga</name>
    <name type="synonym">Chlorella protothecoides</name>
    <dbReference type="NCBI Taxonomy" id="3075"/>
    <lineage>
        <taxon>Eukaryota</taxon>
        <taxon>Viridiplantae</taxon>
        <taxon>Chlorophyta</taxon>
        <taxon>core chlorophytes</taxon>
        <taxon>Trebouxiophyceae</taxon>
        <taxon>Chlorellales</taxon>
        <taxon>Chlorellaceae</taxon>
        <taxon>Auxenochlorella</taxon>
    </lineage>
</organism>
<evidence type="ECO:0000256" key="2">
    <source>
        <dbReference type="ARBA" id="ARBA00005189"/>
    </source>
</evidence>
<evidence type="ECO:0000256" key="9">
    <source>
        <dbReference type="ARBA" id="ARBA00023136"/>
    </source>
</evidence>
<feature type="transmembrane region" description="Helical" evidence="12">
    <location>
        <begin position="223"/>
        <end position="245"/>
    </location>
</feature>
<evidence type="ECO:0000256" key="1">
    <source>
        <dbReference type="ARBA" id="ARBA00004477"/>
    </source>
</evidence>